<keyword evidence="7" id="KW-0539">Nucleus</keyword>
<evidence type="ECO:0000256" key="9">
    <source>
        <dbReference type="SAM" id="MobiDB-lite"/>
    </source>
</evidence>
<dbReference type="InterPro" id="IPR007219">
    <property type="entry name" value="XnlR_reg_dom"/>
</dbReference>
<feature type="domain" description="Zn(2)-C6 fungal-type" evidence="11">
    <location>
        <begin position="57"/>
        <end position="86"/>
    </location>
</feature>
<organism evidence="12 13">
    <name type="scientific">Geotrichum candidum</name>
    <name type="common">Oospora lactis</name>
    <name type="synonym">Dipodascus geotrichum</name>
    <dbReference type="NCBI Taxonomy" id="1173061"/>
    <lineage>
        <taxon>Eukaryota</taxon>
        <taxon>Fungi</taxon>
        <taxon>Dikarya</taxon>
        <taxon>Ascomycota</taxon>
        <taxon>Saccharomycotina</taxon>
        <taxon>Dipodascomycetes</taxon>
        <taxon>Dipodascales</taxon>
        <taxon>Dipodascaceae</taxon>
        <taxon>Geotrichum</taxon>
    </lineage>
</organism>
<keyword evidence="4" id="KW-0238">DNA-binding</keyword>
<dbReference type="AlphaFoldDB" id="A0A9P5KTJ3"/>
<dbReference type="GO" id="GO:0008270">
    <property type="term" value="F:zinc ion binding"/>
    <property type="evidence" value="ECO:0007669"/>
    <property type="project" value="InterPro"/>
</dbReference>
<feature type="region of interest" description="Disordered" evidence="9">
    <location>
        <begin position="96"/>
        <end position="143"/>
    </location>
</feature>
<evidence type="ECO:0000256" key="10">
    <source>
        <dbReference type="SAM" id="Phobius"/>
    </source>
</evidence>
<evidence type="ECO:0000256" key="8">
    <source>
        <dbReference type="ARBA" id="ARBA00037990"/>
    </source>
</evidence>
<sequence length="626" mass="71901">MAISERTNSMSPTDQGPIKVPHFDHKAPPSPNHNEIQDDPHARSGGSAANRKRTARACDRCSTARTKCDGKQPCYRCLNLLIPCEYNRLIKKRGKGSELYPQNPRKVARKTQQNLPALASRSTEEAGKSRQETPSEVGELDLNSVKIKLSPSVEAATLARDRNVQTDNQPGEEFTSTQTEKPGHTVTDPYAALMRLADTSEQHHQLSENQRSTLSSIAGQSHPTMKRHHAEEQEYPRKNFKARLTSKLLDRLMSYMRPWKNDNSHEYDLDEIIAYINVGIVSSASEFKGSSLRWWAIAWCMARVLKLNKEIPSLEEEAREERRRVWWTLFMIDRHLGLCYNRPCTLLDSESLELFFPISMEIWDSDSLLYPPEDDRNRRRGPQCKVIEVGLFGMYLPLMTLLGGIIDIHFLAMSPVLSGKEHVLKLLRESYRHRLSAFQFSLEEYYSQMSGPPNTLLQSWREYCQCFIQVFYILLEGFWDPTEMLDDIDVLLNDTRFTRCLANSIQASKHVQKILVLDPDLQVIPFFFGVQLLQAGFIPFCMSERYGSHTSTDVAQACEIFIRAHEVCIVTLSTQYQVHFRFIMRGVIRDMKHATVSVNDRIDSTRRRREIMSMYRWNAGGTGLAI</sequence>
<keyword evidence="10" id="KW-0812">Transmembrane</keyword>
<dbReference type="GO" id="GO:0003677">
    <property type="term" value="F:DNA binding"/>
    <property type="evidence" value="ECO:0007669"/>
    <property type="project" value="UniProtKB-KW"/>
</dbReference>
<comment type="similarity">
    <text evidence="8">Belongs to the xlnR/xlr1 family.</text>
</comment>
<dbReference type="SUPFAM" id="SSF57701">
    <property type="entry name" value="Zn2/Cys6 DNA-binding domain"/>
    <property type="match status" value="1"/>
</dbReference>
<dbReference type="GO" id="GO:0006351">
    <property type="term" value="P:DNA-templated transcription"/>
    <property type="evidence" value="ECO:0007669"/>
    <property type="project" value="InterPro"/>
</dbReference>
<keyword evidence="10" id="KW-0472">Membrane</keyword>
<feature type="transmembrane region" description="Helical" evidence="10">
    <location>
        <begin position="386"/>
        <end position="406"/>
    </location>
</feature>
<feature type="compositionally biased region" description="Polar residues" evidence="9">
    <location>
        <begin position="1"/>
        <end position="14"/>
    </location>
</feature>
<reference evidence="12" key="2">
    <citation type="submission" date="2020-01" db="EMBL/GenBank/DDBJ databases">
        <authorList>
            <person name="Perkins V."/>
            <person name="Lessard M.-H."/>
            <person name="Dugat-Bony E."/>
            <person name="Frenette M."/>
            <person name="Labrie S."/>
        </authorList>
    </citation>
    <scope>NUCLEOTIDE SEQUENCE</scope>
    <source>
        <strain evidence="12">LMA-70</strain>
    </source>
</reference>
<evidence type="ECO:0000259" key="11">
    <source>
        <dbReference type="PROSITE" id="PS50048"/>
    </source>
</evidence>
<dbReference type="CDD" id="cd00067">
    <property type="entry name" value="GAL4"/>
    <property type="match status" value="1"/>
</dbReference>
<dbReference type="PANTHER" id="PTHR47663:SF1">
    <property type="entry name" value="XYLANOLYTIC TRANSCRIPTIONAL ACTIVATOR XLNR-RELATED"/>
    <property type="match status" value="1"/>
</dbReference>
<keyword evidence="5" id="KW-0010">Activator</keyword>
<comment type="caution">
    <text evidence="12">The sequence shown here is derived from an EMBL/GenBank/DDBJ whole genome shotgun (WGS) entry which is preliminary data.</text>
</comment>
<protein>
    <recommendedName>
        <fullName evidence="11">Zn(2)-C6 fungal-type domain-containing protein</fullName>
    </recommendedName>
</protein>
<evidence type="ECO:0000256" key="4">
    <source>
        <dbReference type="ARBA" id="ARBA00023125"/>
    </source>
</evidence>
<dbReference type="SMART" id="SM00066">
    <property type="entry name" value="GAL4"/>
    <property type="match status" value="1"/>
</dbReference>
<accession>A0A9P5KTJ3</accession>
<keyword evidence="10" id="KW-1133">Transmembrane helix</keyword>
<dbReference type="PANTHER" id="PTHR47663">
    <property type="entry name" value="XYLANOLYTIC TRANSCRIPTIONAL ACTIVATOR XLNR-RELATED"/>
    <property type="match status" value="1"/>
</dbReference>
<evidence type="ECO:0000256" key="2">
    <source>
        <dbReference type="ARBA" id="ARBA00022833"/>
    </source>
</evidence>
<dbReference type="InterPro" id="IPR051439">
    <property type="entry name" value="XlnR/Xlr1"/>
</dbReference>
<dbReference type="EMBL" id="QQZK01000074">
    <property type="protein sequence ID" value="KAF5098388.1"/>
    <property type="molecule type" value="Genomic_DNA"/>
</dbReference>
<feature type="region of interest" description="Disordered" evidence="9">
    <location>
        <begin position="1"/>
        <end position="56"/>
    </location>
</feature>
<name>A0A9P5KTJ3_GEOCN</name>
<keyword evidence="3" id="KW-0805">Transcription regulation</keyword>
<dbReference type="Proteomes" id="UP000750522">
    <property type="component" value="Unassembled WGS sequence"/>
</dbReference>
<feature type="region of interest" description="Disordered" evidence="9">
    <location>
        <begin position="157"/>
        <end position="185"/>
    </location>
</feature>
<evidence type="ECO:0000256" key="5">
    <source>
        <dbReference type="ARBA" id="ARBA00023159"/>
    </source>
</evidence>
<dbReference type="Gene3D" id="4.10.240.10">
    <property type="entry name" value="Zn(2)-C6 fungal-type DNA-binding domain"/>
    <property type="match status" value="1"/>
</dbReference>
<evidence type="ECO:0000256" key="3">
    <source>
        <dbReference type="ARBA" id="ARBA00023015"/>
    </source>
</evidence>
<dbReference type="SMART" id="SM00906">
    <property type="entry name" value="Fungal_trans"/>
    <property type="match status" value="1"/>
</dbReference>
<evidence type="ECO:0000313" key="13">
    <source>
        <dbReference type="Proteomes" id="UP000750522"/>
    </source>
</evidence>
<keyword evidence="6" id="KW-0804">Transcription</keyword>
<evidence type="ECO:0000256" key="7">
    <source>
        <dbReference type="ARBA" id="ARBA00023242"/>
    </source>
</evidence>
<dbReference type="Pfam" id="PF04082">
    <property type="entry name" value="Fungal_trans"/>
    <property type="match status" value="1"/>
</dbReference>
<dbReference type="PROSITE" id="PS00463">
    <property type="entry name" value="ZN2_CY6_FUNGAL_1"/>
    <property type="match status" value="1"/>
</dbReference>
<keyword evidence="1" id="KW-0479">Metal-binding</keyword>
<reference evidence="12" key="1">
    <citation type="journal article" date="2020" name="Front. Microbiol.">
        <title>Phenotypic and Genetic Characterization of the Cheese Ripening Yeast Geotrichum candidum.</title>
        <authorList>
            <person name="Perkins V."/>
            <person name="Vignola S."/>
            <person name="Lessard M.H."/>
            <person name="Plante P.L."/>
            <person name="Corbeil J."/>
            <person name="Dugat-Bony E."/>
            <person name="Frenette M."/>
            <person name="Labrie S."/>
        </authorList>
    </citation>
    <scope>NUCLEOTIDE SEQUENCE</scope>
    <source>
        <strain evidence="12">LMA-70</strain>
    </source>
</reference>
<feature type="compositionally biased region" description="Basic and acidic residues" evidence="9">
    <location>
        <begin position="122"/>
        <end position="133"/>
    </location>
</feature>
<evidence type="ECO:0000256" key="6">
    <source>
        <dbReference type="ARBA" id="ARBA00023163"/>
    </source>
</evidence>
<dbReference type="CDD" id="cd12148">
    <property type="entry name" value="fungal_TF_MHR"/>
    <property type="match status" value="1"/>
</dbReference>
<proteinExistence type="inferred from homology"/>
<evidence type="ECO:0000313" key="12">
    <source>
        <dbReference type="EMBL" id="KAF5098388.1"/>
    </source>
</evidence>
<keyword evidence="2" id="KW-0862">Zinc</keyword>
<dbReference type="Pfam" id="PF00172">
    <property type="entry name" value="Zn_clus"/>
    <property type="match status" value="1"/>
</dbReference>
<feature type="compositionally biased region" description="Polar residues" evidence="9">
    <location>
        <begin position="165"/>
        <end position="180"/>
    </location>
</feature>
<dbReference type="PROSITE" id="PS50048">
    <property type="entry name" value="ZN2_CY6_FUNGAL_2"/>
    <property type="match status" value="1"/>
</dbReference>
<dbReference type="InterPro" id="IPR036864">
    <property type="entry name" value="Zn2-C6_fun-type_DNA-bd_sf"/>
</dbReference>
<dbReference type="GO" id="GO:0000981">
    <property type="term" value="F:DNA-binding transcription factor activity, RNA polymerase II-specific"/>
    <property type="evidence" value="ECO:0007669"/>
    <property type="project" value="InterPro"/>
</dbReference>
<gene>
    <name evidence="12" type="ORF">DV451_003401</name>
</gene>
<dbReference type="InterPro" id="IPR001138">
    <property type="entry name" value="Zn2Cys6_DnaBD"/>
</dbReference>
<evidence type="ECO:0000256" key="1">
    <source>
        <dbReference type="ARBA" id="ARBA00022723"/>
    </source>
</evidence>